<evidence type="ECO:0000313" key="3">
    <source>
        <dbReference type="Proteomes" id="UP000284250"/>
    </source>
</evidence>
<organism evidence="2 3">
    <name type="scientific">Hymenobacter rubripertinctus</name>
    <dbReference type="NCBI Taxonomy" id="2029981"/>
    <lineage>
        <taxon>Bacteria</taxon>
        <taxon>Pseudomonadati</taxon>
        <taxon>Bacteroidota</taxon>
        <taxon>Cytophagia</taxon>
        <taxon>Cytophagales</taxon>
        <taxon>Hymenobacteraceae</taxon>
        <taxon>Hymenobacter</taxon>
    </lineage>
</organism>
<dbReference type="InterPro" id="IPR036388">
    <property type="entry name" value="WH-like_DNA-bd_sf"/>
</dbReference>
<dbReference type="InterPro" id="IPR051815">
    <property type="entry name" value="Molybdate_resp_trans_reg"/>
</dbReference>
<accession>A0A418QX70</accession>
<dbReference type="AlphaFoldDB" id="A0A418QX70"/>
<dbReference type="PANTHER" id="PTHR30432">
    <property type="entry name" value="TRANSCRIPTIONAL REGULATOR MODE"/>
    <property type="match status" value="1"/>
</dbReference>
<dbReference type="GO" id="GO:0003700">
    <property type="term" value="F:DNA-binding transcription factor activity"/>
    <property type="evidence" value="ECO:0007669"/>
    <property type="project" value="InterPro"/>
</dbReference>
<dbReference type="RefSeq" id="WP_119655902.1">
    <property type="nucleotide sequence ID" value="NZ_JBHUOI010000010.1"/>
</dbReference>
<dbReference type="Pfam" id="PF00126">
    <property type="entry name" value="HTH_1"/>
    <property type="match status" value="1"/>
</dbReference>
<reference evidence="2 3" key="1">
    <citation type="submission" date="2018-09" db="EMBL/GenBank/DDBJ databases">
        <authorList>
            <person name="Zeman M."/>
            <person name="Pardy F."/>
        </authorList>
    </citation>
    <scope>NUCLEOTIDE SEQUENCE [LARGE SCALE GENOMIC DNA]</scope>
    <source>
        <strain evidence="2 3">CCM 8852</strain>
    </source>
</reference>
<gene>
    <name evidence="2" type="ORF">D0T11_11305</name>
</gene>
<evidence type="ECO:0000313" key="2">
    <source>
        <dbReference type="EMBL" id="RIY09758.1"/>
    </source>
</evidence>
<feature type="domain" description="HTH lysR-type" evidence="1">
    <location>
        <begin position="35"/>
        <end position="96"/>
    </location>
</feature>
<reference evidence="2 3" key="2">
    <citation type="submission" date="2019-01" db="EMBL/GenBank/DDBJ databases">
        <title>Hymenobacter humicola sp. nov., isolated from soils in Antarctica.</title>
        <authorList>
            <person name="Sedlacek I."/>
            <person name="Holochova P."/>
            <person name="Kralova S."/>
            <person name="Pantucek R."/>
            <person name="Stankova E."/>
            <person name="Vrbovska V."/>
            <person name="Kristofova L."/>
            <person name="Svec P."/>
            <person name="Busse H.-J."/>
        </authorList>
    </citation>
    <scope>NUCLEOTIDE SEQUENCE [LARGE SCALE GENOMIC DNA]</scope>
    <source>
        <strain evidence="2 3">CCM 8852</strain>
    </source>
</reference>
<dbReference type="EMBL" id="QYCN01000015">
    <property type="protein sequence ID" value="RIY09758.1"/>
    <property type="molecule type" value="Genomic_DNA"/>
</dbReference>
<dbReference type="SUPFAM" id="SSF46785">
    <property type="entry name" value="Winged helix' DNA-binding domain"/>
    <property type="match status" value="1"/>
</dbReference>
<dbReference type="OrthoDB" id="9805928at2"/>
<name>A0A418QX70_9BACT</name>
<comment type="caution">
    <text evidence="2">The sequence shown here is derived from an EMBL/GenBank/DDBJ whole genome shotgun (WGS) entry which is preliminary data.</text>
</comment>
<proteinExistence type="predicted"/>
<keyword evidence="3" id="KW-1185">Reference proteome</keyword>
<dbReference type="Gene3D" id="1.10.10.10">
    <property type="entry name" value="Winged helix-like DNA-binding domain superfamily/Winged helix DNA-binding domain"/>
    <property type="match status" value="1"/>
</dbReference>
<sequence>MHISHLLRTDVSFRINGGLWVETTDAQRLIGVLRLDLLTHIQSLGSITKAAKQMGMSYKKAWELVSSLNALAARPLVMTTAGGRRGGGAEVTAEGQQLIQEFFTLQVRFEEFLRAEAARVL</sequence>
<evidence type="ECO:0000259" key="1">
    <source>
        <dbReference type="Pfam" id="PF00126"/>
    </source>
</evidence>
<protein>
    <submittedName>
        <fullName evidence="2">LysR family transcriptional regulator</fullName>
    </submittedName>
</protein>
<dbReference type="Proteomes" id="UP000284250">
    <property type="component" value="Unassembled WGS sequence"/>
</dbReference>
<dbReference type="PANTHER" id="PTHR30432:SF1">
    <property type="entry name" value="DNA-BINDING TRANSCRIPTIONAL DUAL REGULATOR MODE"/>
    <property type="match status" value="1"/>
</dbReference>
<dbReference type="InterPro" id="IPR000847">
    <property type="entry name" value="LysR_HTH_N"/>
</dbReference>
<dbReference type="InterPro" id="IPR036390">
    <property type="entry name" value="WH_DNA-bd_sf"/>
</dbReference>